<dbReference type="InterPro" id="IPR007110">
    <property type="entry name" value="Ig-like_dom"/>
</dbReference>
<dbReference type="EMBL" id="SDHX01000001">
    <property type="protein sequence ID" value="RXK56945.1"/>
    <property type="molecule type" value="Genomic_DNA"/>
</dbReference>
<organism evidence="3 4">
    <name type="scientific">Oleiharenicola lentus</name>
    <dbReference type="NCBI Taxonomy" id="2508720"/>
    <lineage>
        <taxon>Bacteria</taxon>
        <taxon>Pseudomonadati</taxon>
        <taxon>Verrucomicrobiota</taxon>
        <taxon>Opitutia</taxon>
        <taxon>Opitutales</taxon>
        <taxon>Opitutaceae</taxon>
        <taxon>Oleiharenicola</taxon>
    </lineage>
</organism>
<dbReference type="Gene3D" id="2.60.40.10">
    <property type="entry name" value="Immunoglobulins"/>
    <property type="match status" value="1"/>
</dbReference>
<dbReference type="Proteomes" id="UP000290218">
    <property type="component" value="Unassembled WGS sequence"/>
</dbReference>
<evidence type="ECO:0000313" key="3">
    <source>
        <dbReference type="EMBL" id="RXK56945.1"/>
    </source>
</evidence>
<evidence type="ECO:0000256" key="1">
    <source>
        <dbReference type="SAM" id="MobiDB-lite"/>
    </source>
</evidence>
<name>A0A4Q1CCS6_9BACT</name>
<feature type="domain" description="Ig-like" evidence="2">
    <location>
        <begin position="179"/>
        <end position="259"/>
    </location>
</feature>
<sequence>MNSRIGNLDTLATDDTEGAQQLYGPPGAPANDNFANATVITLTQGNSTTLKGYNTNATRETGDPRQGDNPGGRSVWWRWTAPSSGSVTLDTKGSYYDTTLGVYTGSSLSGLTKVADNDDINPGIVQASDLTFNATAGTTYRFCVDGFNNSEQDPTDTVGADNGGLTLNLNFNSVGGTLPSITTQPASATVNTGATVSFSVVATGTAPLSYQWQLGGVAITGATSDTYSISSVTANQAGSYSVLVSNAAGSVTSNAATLTVNTPAPPVTPPSSGGGGGGGGGAPSLWFVGLLAALGAARLFRR</sequence>
<accession>A0A4Q1CCS6</accession>
<dbReference type="SMART" id="SM00409">
    <property type="entry name" value="IG"/>
    <property type="match status" value="1"/>
</dbReference>
<evidence type="ECO:0000313" key="4">
    <source>
        <dbReference type="Proteomes" id="UP000290218"/>
    </source>
</evidence>
<feature type="region of interest" description="Disordered" evidence="1">
    <location>
        <begin position="1"/>
        <end position="28"/>
    </location>
</feature>
<reference evidence="3 4" key="1">
    <citation type="submission" date="2019-01" db="EMBL/GenBank/DDBJ databases">
        <title>Lacunisphaera sp. strain TWA-58.</title>
        <authorList>
            <person name="Chen W.-M."/>
        </authorList>
    </citation>
    <scope>NUCLEOTIDE SEQUENCE [LARGE SCALE GENOMIC DNA]</scope>
    <source>
        <strain evidence="3 4">TWA-58</strain>
    </source>
</reference>
<gene>
    <name evidence="3" type="ORF">ESB00_08215</name>
</gene>
<dbReference type="SUPFAM" id="SSF48726">
    <property type="entry name" value="Immunoglobulin"/>
    <property type="match status" value="1"/>
</dbReference>
<dbReference type="InterPro" id="IPR013783">
    <property type="entry name" value="Ig-like_fold"/>
</dbReference>
<protein>
    <recommendedName>
        <fullName evidence="2">Ig-like domain-containing protein</fullName>
    </recommendedName>
</protein>
<dbReference type="InterPro" id="IPR036179">
    <property type="entry name" value="Ig-like_dom_sf"/>
</dbReference>
<feature type="region of interest" description="Disordered" evidence="1">
    <location>
        <begin position="51"/>
        <end position="74"/>
    </location>
</feature>
<keyword evidence="4" id="KW-1185">Reference proteome</keyword>
<dbReference type="PROSITE" id="PS50835">
    <property type="entry name" value="IG_LIKE"/>
    <property type="match status" value="1"/>
</dbReference>
<comment type="caution">
    <text evidence="3">The sequence shown here is derived from an EMBL/GenBank/DDBJ whole genome shotgun (WGS) entry which is preliminary data.</text>
</comment>
<feature type="region of interest" description="Disordered" evidence="1">
    <location>
        <begin position="259"/>
        <end position="278"/>
    </location>
</feature>
<dbReference type="Pfam" id="PF13927">
    <property type="entry name" value="Ig_3"/>
    <property type="match status" value="1"/>
</dbReference>
<dbReference type="InterPro" id="IPR003599">
    <property type="entry name" value="Ig_sub"/>
</dbReference>
<evidence type="ECO:0000259" key="2">
    <source>
        <dbReference type="PROSITE" id="PS50835"/>
    </source>
</evidence>
<proteinExistence type="predicted"/>
<dbReference type="OrthoDB" id="252952at2"/>
<dbReference type="AlphaFoldDB" id="A0A4Q1CCS6"/>